<evidence type="ECO:0000313" key="2">
    <source>
        <dbReference type="Ensembl" id="ENSGWIP00000032514.1"/>
    </source>
</evidence>
<dbReference type="Proteomes" id="UP000694680">
    <property type="component" value="Chromosome 21"/>
</dbReference>
<feature type="compositionally biased region" description="Polar residues" evidence="1">
    <location>
        <begin position="103"/>
        <end position="112"/>
    </location>
</feature>
<dbReference type="PANTHER" id="PTHR47501">
    <property type="entry name" value="TRANSPOSASE-RELATED"/>
    <property type="match status" value="1"/>
</dbReference>
<dbReference type="SUPFAM" id="SSF53098">
    <property type="entry name" value="Ribonuclease H-like"/>
    <property type="match status" value="1"/>
</dbReference>
<proteinExistence type="predicted"/>
<feature type="compositionally biased region" description="Low complexity" evidence="1">
    <location>
        <begin position="73"/>
        <end position="86"/>
    </location>
</feature>
<evidence type="ECO:0000256" key="1">
    <source>
        <dbReference type="SAM" id="MobiDB-lite"/>
    </source>
</evidence>
<dbReference type="AlphaFoldDB" id="A0A8C5GN62"/>
<protein>
    <recommendedName>
        <fullName evidence="4">BED-type domain-containing protein</fullName>
    </recommendedName>
</protein>
<sequence length="547" mass="61232">MASVEESDENLAFLRWRYKHYFKLIMVKGENVQVKCTLCPGEKTLSTSVVSNSNLMKHLTTTHASTKLVAKNTDSSTTDDSAPSTSKEGHGAKSPKQQKLDLSASQSQQQKAMTQAEVHRMIEAAFGVNVALERKKAALACRHFKGRYTYDSIATELDKIHSSFGISNKITATVTDNGSNFVKAFKEDEDEDDETFVDLHDALQDINVEEGMEVDVVTLPPHHRCASHTANLISCSDVNKWLLSRPDIKAVYRSATSKCTALWNKASRSTVAAEIVDEVLERKLFVPCTTRWNSFYDAVAPVCEFPIAELNTISYNFGVKAITDREYQFLREYCTVALDILQGEDNRYYGTLLPTLETLISKTLDLNISFQEIKTRFSEVLESKAAILAAVTQPRFKLRWQERKGNAKASLLAECQKCAQDEDQLTGSNAPMHNLSTNSAIEDEFFSFEDEEDTSASVESQVADYLKSGAQGMDILNGFPLIKKMSLKYNAADPSSAPVERPFSLGKLVFTPKRNRLTNKKFEMLLLLRYNQWFEGKDIVSGCESLI</sequence>
<reference evidence="2" key="1">
    <citation type="submission" date="2020-06" db="EMBL/GenBank/DDBJ databases">
        <authorList>
            <consortium name="Wellcome Sanger Institute Data Sharing"/>
        </authorList>
    </citation>
    <scope>NUCLEOTIDE SEQUENCE [LARGE SCALE GENOMIC DNA]</scope>
</reference>
<dbReference type="Ensembl" id="ENSGWIT00000035390.1">
    <property type="protein sequence ID" value="ENSGWIP00000032514.1"/>
    <property type="gene ID" value="ENSGWIG00000016739.1"/>
</dbReference>
<feature type="region of interest" description="Disordered" evidence="1">
    <location>
        <begin position="66"/>
        <end position="112"/>
    </location>
</feature>
<organism evidence="2 3">
    <name type="scientific">Gouania willdenowi</name>
    <name type="common">Blunt-snouted clingfish</name>
    <name type="synonym">Lepadogaster willdenowi</name>
    <dbReference type="NCBI Taxonomy" id="441366"/>
    <lineage>
        <taxon>Eukaryota</taxon>
        <taxon>Metazoa</taxon>
        <taxon>Chordata</taxon>
        <taxon>Craniata</taxon>
        <taxon>Vertebrata</taxon>
        <taxon>Euteleostomi</taxon>
        <taxon>Actinopterygii</taxon>
        <taxon>Neopterygii</taxon>
        <taxon>Teleostei</taxon>
        <taxon>Neoteleostei</taxon>
        <taxon>Acanthomorphata</taxon>
        <taxon>Ovalentaria</taxon>
        <taxon>Blenniimorphae</taxon>
        <taxon>Blenniiformes</taxon>
        <taxon>Gobiesocoidei</taxon>
        <taxon>Gobiesocidae</taxon>
        <taxon>Gobiesocinae</taxon>
        <taxon>Gouania</taxon>
    </lineage>
</organism>
<accession>A0A8C5GN62</accession>
<name>A0A8C5GN62_GOUWI</name>
<reference evidence="2" key="3">
    <citation type="submission" date="2025-09" db="UniProtKB">
        <authorList>
            <consortium name="Ensembl"/>
        </authorList>
    </citation>
    <scope>IDENTIFICATION</scope>
</reference>
<reference evidence="2" key="2">
    <citation type="submission" date="2025-08" db="UniProtKB">
        <authorList>
            <consortium name="Ensembl"/>
        </authorList>
    </citation>
    <scope>IDENTIFICATION</scope>
</reference>
<keyword evidence="3" id="KW-1185">Reference proteome</keyword>
<evidence type="ECO:0000313" key="3">
    <source>
        <dbReference type="Proteomes" id="UP000694680"/>
    </source>
</evidence>
<evidence type="ECO:0008006" key="4">
    <source>
        <dbReference type="Google" id="ProtNLM"/>
    </source>
</evidence>
<dbReference type="InterPro" id="IPR012337">
    <property type="entry name" value="RNaseH-like_sf"/>
</dbReference>
<dbReference type="PANTHER" id="PTHR47501:SF7">
    <property type="entry name" value="TRANSPOSASE"/>
    <property type="match status" value="1"/>
</dbReference>